<evidence type="ECO:0000256" key="2">
    <source>
        <dbReference type="ARBA" id="ARBA00008664"/>
    </source>
</evidence>
<keyword evidence="6" id="KW-0443">Lipid metabolism</keyword>
<evidence type="ECO:0000259" key="7">
    <source>
        <dbReference type="PROSITE" id="PS50035"/>
    </source>
</evidence>
<dbReference type="EMBL" id="CAXJRC010000022">
    <property type="protein sequence ID" value="CAL2106925.1"/>
    <property type="molecule type" value="Genomic_DNA"/>
</dbReference>
<dbReference type="PROSITE" id="PS50035">
    <property type="entry name" value="PLD"/>
    <property type="match status" value="1"/>
</dbReference>
<evidence type="ECO:0000313" key="8">
    <source>
        <dbReference type="EMBL" id="CAL2106925.1"/>
    </source>
</evidence>
<keyword evidence="4" id="KW-0378">Hydrolase</keyword>
<dbReference type="RefSeq" id="WP_348738626.1">
    <property type="nucleotide sequence ID" value="NZ_CAXJRC010000022.1"/>
</dbReference>
<organism evidence="8 9">
    <name type="scientific">Tenacibaculum vairaonense</name>
    <dbReference type="NCBI Taxonomy" id="3137860"/>
    <lineage>
        <taxon>Bacteria</taxon>
        <taxon>Pseudomonadati</taxon>
        <taxon>Bacteroidota</taxon>
        <taxon>Flavobacteriia</taxon>
        <taxon>Flavobacteriales</taxon>
        <taxon>Flavobacteriaceae</taxon>
        <taxon>Tenacibaculum</taxon>
    </lineage>
</organism>
<feature type="domain" description="PLD phosphodiesterase" evidence="7">
    <location>
        <begin position="427"/>
        <end position="458"/>
    </location>
</feature>
<keyword evidence="5" id="KW-0442">Lipid degradation</keyword>
<evidence type="ECO:0000256" key="4">
    <source>
        <dbReference type="ARBA" id="ARBA00022801"/>
    </source>
</evidence>
<dbReference type="CDD" id="cd09172">
    <property type="entry name" value="PLDc_Nuc_like_unchar1_1"/>
    <property type="match status" value="1"/>
</dbReference>
<dbReference type="Gene3D" id="3.30.870.10">
    <property type="entry name" value="Endonuclease Chain A"/>
    <property type="match status" value="2"/>
</dbReference>
<keyword evidence="9" id="KW-1185">Reference proteome</keyword>
<dbReference type="InterPro" id="IPR025202">
    <property type="entry name" value="PLD-like_dom"/>
</dbReference>
<comment type="catalytic activity">
    <reaction evidence="1">
        <text>a 1,2-diacyl-sn-glycero-3-phosphocholine + H2O = a 1,2-diacyl-sn-glycero-3-phosphate + choline + H(+)</text>
        <dbReference type="Rhea" id="RHEA:14445"/>
        <dbReference type="ChEBI" id="CHEBI:15354"/>
        <dbReference type="ChEBI" id="CHEBI:15377"/>
        <dbReference type="ChEBI" id="CHEBI:15378"/>
        <dbReference type="ChEBI" id="CHEBI:57643"/>
        <dbReference type="ChEBI" id="CHEBI:58608"/>
        <dbReference type="EC" id="3.1.4.4"/>
    </reaction>
</comment>
<protein>
    <recommendedName>
        <fullName evidence="3">phospholipase D</fullName>
        <ecNumber evidence="3">3.1.4.4</ecNumber>
    </recommendedName>
</protein>
<dbReference type="PANTHER" id="PTHR43856:SF1">
    <property type="entry name" value="MITOCHONDRIAL CARDIOLIPIN HYDROLASE"/>
    <property type="match status" value="1"/>
</dbReference>
<dbReference type="InterPro" id="IPR051406">
    <property type="entry name" value="PLD_domain"/>
</dbReference>
<evidence type="ECO:0000256" key="3">
    <source>
        <dbReference type="ARBA" id="ARBA00012027"/>
    </source>
</evidence>
<proteinExistence type="inferred from homology"/>
<evidence type="ECO:0000313" key="9">
    <source>
        <dbReference type="Proteomes" id="UP001497602"/>
    </source>
</evidence>
<dbReference type="Proteomes" id="UP001497602">
    <property type="component" value="Unassembled WGS sequence"/>
</dbReference>
<comment type="caution">
    <text evidence="8">The sequence shown here is derived from an EMBL/GenBank/DDBJ whole genome shotgun (WGS) entry which is preliminary data.</text>
</comment>
<dbReference type="EC" id="3.1.4.4" evidence="3"/>
<evidence type="ECO:0000256" key="1">
    <source>
        <dbReference type="ARBA" id="ARBA00000798"/>
    </source>
</evidence>
<dbReference type="SUPFAM" id="SSF56024">
    <property type="entry name" value="Phospholipase D/nuclease"/>
    <property type="match status" value="2"/>
</dbReference>
<dbReference type="Pfam" id="PF13091">
    <property type="entry name" value="PLDc_2"/>
    <property type="match status" value="2"/>
</dbReference>
<reference evidence="8 9" key="1">
    <citation type="submission" date="2024-05" db="EMBL/GenBank/DDBJ databases">
        <authorList>
            <person name="Duchaud E."/>
        </authorList>
    </citation>
    <scope>NUCLEOTIDE SEQUENCE [LARGE SCALE GENOMIC DNA]</scope>
    <source>
        <strain evidence="8">Ena-SAMPLE-TAB-13-05-2024-13:56:06:370-140305</strain>
    </source>
</reference>
<accession>A0ABP1F990</accession>
<dbReference type="PANTHER" id="PTHR43856">
    <property type="entry name" value="CARDIOLIPIN HYDROLASE"/>
    <property type="match status" value="1"/>
</dbReference>
<evidence type="ECO:0000256" key="6">
    <source>
        <dbReference type="ARBA" id="ARBA00023098"/>
    </source>
</evidence>
<comment type="similarity">
    <text evidence="2">Belongs to the phospholipase D family.</text>
</comment>
<dbReference type="InterPro" id="IPR001736">
    <property type="entry name" value="PLipase_D/transphosphatidylase"/>
</dbReference>
<sequence>MRKWNQTNGVSLHVISGTHVALLCIDIDEGSRKNLLGFLLSREDLKTGNITNLSGFKEFENKPEKEDTNLIQAFLWGDYQANPNNEYKYKVIPVYGNPENMEKGEAVEVEISTEDPDSGTHGVFFNRGTVGQAYARKFDNKNPDLVPNNEAYKWLSRGLEEAMLAFINQAENKDYELRVAAYEFDYVPVIQALYDASKKGADVKIIYDRSKRGPWENTDNAIKNVPGVEKLMIPRSANSSIKHNKYIVLLYKGKPIQVWMGSTNFTKGGIFGQSNVGHIVRDEKIANDYFQYWTRLSENPEMKEIRPLNQEYSPTPTEGVKKGITPIFSPRPDLSALDWYGKQIEEAQQSIGFTAAFGVNQEFADIMSKDDNSLRYILLEHEGHTFDTFKDTPNNKIALGATLTQDEIKEEHLTGWEAEHLTGLNDHVKYLHTKYLFIDPLTEDPMLITGSANFSEASTKNNDENMIIIKGDTGVVDIYLTEFMRLFNHFEFRDEMKSHGKEEDNIQFSDFLATDDSWTDVYFKEGTLHLRERKLFSKLTTTNLYKIH</sequence>
<name>A0ABP1F990_9FLAO</name>
<evidence type="ECO:0000256" key="5">
    <source>
        <dbReference type="ARBA" id="ARBA00022963"/>
    </source>
</evidence>
<gene>
    <name evidence="8" type="ORF">T190115A13A_20205</name>
</gene>